<keyword evidence="1" id="KW-1133">Transmembrane helix</keyword>
<protein>
    <recommendedName>
        <fullName evidence="2">DUF6534 domain-containing protein</fullName>
    </recommendedName>
</protein>
<reference evidence="4" key="2">
    <citation type="submission" date="2015-01" db="EMBL/GenBank/DDBJ databases">
        <title>Evolutionary Origins and Diversification of the Mycorrhizal Mutualists.</title>
        <authorList>
            <consortium name="DOE Joint Genome Institute"/>
            <consortium name="Mycorrhizal Genomics Consortium"/>
            <person name="Kohler A."/>
            <person name="Kuo A."/>
            <person name="Nagy L.G."/>
            <person name="Floudas D."/>
            <person name="Copeland A."/>
            <person name="Barry K.W."/>
            <person name="Cichocki N."/>
            <person name="Veneault-Fourrey C."/>
            <person name="LaButti K."/>
            <person name="Lindquist E.A."/>
            <person name="Lipzen A."/>
            <person name="Lundell T."/>
            <person name="Morin E."/>
            <person name="Murat C."/>
            <person name="Riley R."/>
            <person name="Ohm R."/>
            <person name="Sun H."/>
            <person name="Tunlid A."/>
            <person name="Henrissat B."/>
            <person name="Grigoriev I.V."/>
            <person name="Hibbett D.S."/>
            <person name="Martin F."/>
        </authorList>
    </citation>
    <scope>NUCLEOTIDE SEQUENCE [LARGE SCALE GENOMIC DNA]</scope>
    <source>
        <strain evidence="4">Ve08.2h10</strain>
    </source>
</reference>
<dbReference type="Pfam" id="PF20152">
    <property type="entry name" value="DUF6534"/>
    <property type="match status" value="1"/>
</dbReference>
<dbReference type="Proteomes" id="UP000054538">
    <property type="component" value="Unassembled WGS sequence"/>
</dbReference>
<feature type="transmembrane region" description="Helical" evidence="1">
    <location>
        <begin position="12"/>
        <end position="34"/>
    </location>
</feature>
<evidence type="ECO:0000313" key="3">
    <source>
        <dbReference type="EMBL" id="KIK80896.1"/>
    </source>
</evidence>
<proteinExistence type="predicted"/>
<dbReference type="HOGENOM" id="CLU_046025_5_2_1"/>
<keyword evidence="4" id="KW-1185">Reference proteome</keyword>
<dbReference type="PANTHER" id="PTHR40465">
    <property type="entry name" value="CHROMOSOME 1, WHOLE GENOME SHOTGUN SEQUENCE"/>
    <property type="match status" value="1"/>
</dbReference>
<organism evidence="3 4">
    <name type="scientific">Paxillus rubicundulus Ve08.2h10</name>
    <dbReference type="NCBI Taxonomy" id="930991"/>
    <lineage>
        <taxon>Eukaryota</taxon>
        <taxon>Fungi</taxon>
        <taxon>Dikarya</taxon>
        <taxon>Basidiomycota</taxon>
        <taxon>Agaricomycotina</taxon>
        <taxon>Agaricomycetes</taxon>
        <taxon>Agaricomycetidae</taxon>
        <taxon>Boletales</taxon>
        <taxon>Paxilineae</taxon>
        <taxon>Paxillaceae</taxon>
        <taxon>Paxillus</taxon>
    </lineage>
</organism>
<dbReference type="PANTHER" id="PTHR40465:SF1">
    <property type="entry name" value="DUF6534 DOMAIN-CONTAINING PROTEIN"/>
    <property type="match status" value="1"/>
</dbReference>
<reference evidence="3 4" key="1">
    <citation type="submission" date="2014-04" db="EMBL/GenBank/DDBJ databases">
        <authorList>
            <consortium name="DOE Joint Genome Institute"/>
            <person name="Kuo A."/>
            <person name="Kohler A."/>
            <person name="Jargeat P."/>
            <person name="Nagy L.G."/>
            <person name="Floudas D."/>
            <person name="Copeland A."/>
            <person name="Barry K.W."/>
            <person name="Cichocki N."/>
            <person name="Veneault-Fourrey C."/>
            <person name="LaButti K."/>
            <person name="Lindquist E.A."/>
            <person name="Lipzen A."/>
            <person name="Lundell T."/>
            <person name="Morin E."/>
            <person name="Murat C."/>
            <person name="Sun H."/>
            <person name="Tunlid A."/>
            <person name="Henrissat B."/>
            <person name="Grigoriev I.V."/>
            <person name="Hibbett D.S."/>
            <person name="Martin F."/>
            <person name="Nordberg H.P."/>
            <person name="Cantor M.N."/>
            <person name="Hua S.X."/>
        </authorList>
    </citation>
    <scope>NUCLEOTIDE SEQUENCE [LARGE SCALE GENOMIC DNA]</scope>
    <source>
        <strain evidence="3 4">Ve08.2h10</strain>
    </source>
</reference>
<feature type="transmembrane region" description="Helical" evidence="1">
    <location>
        <begin position="120"/>
        <end position="141"/>
    </location>
</feature>
<feature type="domain" description="DUF6534" evidence="2">
    <location>
        <begin position="127"/>
        <end position="212"/>
    </location>
</feature>
<keyword evidence="1" id="KW-0812">Transmembrane</keyword>
<dbReference type="AlphaFoldDB" id="A0A0D0DAE6"/>
<feature type="transmembrane region" description="Helical" evidence="1">
    <location>
        <begin position="161"/>
        <end position="183"/>
    </location>
</feature>
<evidence type="ECO:0000256" key="1">
    <source>
        <dbReference type="SAM" id="Phobius"/>
    </source>
</evidence>
<keyword evidence="1" id="KW-0472">Membrane</keyword>
<gene>
    <name evidence="3" type="ORF">PAXRUDRAFT_833253</name>
</gene>
<evidence type="ECO:0000313" key="4">
    <source>
        <dbReference type="Proteomes" id="UP000054538"/>
    </source>
</evidence>
<dbReference type="InterPro" id="IPR045339">
    <property type="entry name" value="DUF6534"/>
</dbReference>
<dbReference type="EMBL" id="KN825909">
    <property type="protein sequence ID" value="KIK80896.1"/>
    <property type="molecule type" value="Genomic_DNA"/>
</dbReference>
<dbReference type="InParanoid" id="A0A0D0DAE6"/>
<evidence type="ECO:0000259" key="2">
    <source>
        <dbReference type="Pfam" id="PF20152"/>
    </source>
</evidence>
<feature type="transmembrane region" description="Helical" evidence="1">
    <location>
        <begin position="46"/>
        <end position="65"/>
    </location>
</feature>
<dbReference type="OrthoDB" id="2562493at2759"/>
<name>A0A0D0DAE6_9AGAM</name>
<sequence>MTSSVTNLMQGPLCGTLATLLLYGVFCMQMFYYARNYREDRPFWKWFLETLHLALSIHFIEYYLIMNFDNPPALEYVAWQVCFVWRIQQLSRRNWICVVLATLATARTGSNVVLVTPTMVAGWILGAFADSLIAIVLCYYLRKRRSGMKRTEHIINRLLLYTINTGLLSSLCAVMIVILYLALPGSMVFAAFEQVQSKLYAISLVASLNARKATLAEARTAIPTTDDVSHPSFAKH</sequence>
<dbReference type="STRING" id="930991.A0A0D0DAE6"/>
<accession>A0A0D0DAE6</accession>
<feature type="non-terminal residue" evidence="3">
    <location>
        <position position="236"/>
    </location>
</feature>